<sequence>MGLESTFVESSGLHQSAIAHSHCECGGSSDPGKQLHEHRHHCIKRREFDTRKHALAYSFLRELDQSITQGQLGQLVLSTGGVKITWSKTLRTTAGRATWRRSKIRLHNYGVDGDEIKHHHYATIELAEKVVDDEDKLMNTLAHEFCHLATFMITKIITNPHGKEFRQWARKCSLVFGARGVNVTTRHGYKINFEYIWKCTGCEIEVKRHSRSVNPRKICCVFCKGKSQANQAHSEGQCQVW</sequence>
<protein>
    <submittedName>
        <fullName evidence="2">SprT-like family-domain-containing protein</fullName>
    </submittedName>
</protein>
<dbReference type="SMART" id="SM00731">
    <property type="entry name" value="SprT"/>
    <property type="match status" value="1"/>
</dbReference>
<evidence type="ECO:0000313" key="3">
    <source>
        <dbReference type="Proteomes" id="UP000887229"/>
    </source>
</evidence>
<dbReference type="GO" id="GO:0006950">
    <property type="term" value="P:response to stress"/>
    <property type="evidence" value="ECO:0007669"/>
    <property type="project" value="UniProtKB-ARBA"/>
</dbReference>
<evidence type="ECO:0000313" key="2">
    <source>
        <dbReference type="EMBL" id="KAG9249706.1"/>
    </source>
</evidence>
<feature type="domain" description="SprT-like" evidence="1">
    <location>
        <begin position="61"/>
        <end position="230"/>
    </location>
</feature>
<gene>
    <name evidence="2" type="ORF">F5Z01DRAFT_754299</name>
</gene>
<proteinExistence type="predicted"/>
<comment type="caution">
    <text evidence="2">The sequence shown here is derived from an EMBL/GenBank/DDBJ whole genome shotgun (WGS) entry which is preliminary data.</text>
</comment>
<dbReference type="GeneID" id="70298008"/>
<organism evidence="2 3">
    <name type="scientific">Emericellopsis atlantica</name>
    <dbReference type="NCBI Taxonomy" id="2614577"/>
    <lineage>
        <taxon>Eukaryota</taxon>
        <taxon>Fungi</taxon>
        <taxon>Dikarya</taxon>
        <taxon>Ascomycota</taxon>
        <taxon>Pezizomycotina</taxon>
        <taxon>Sordariomycetes</taxon>
        <taxon>Hypocreomycetidae</taxon>
        <taxon>Hypocreales</taxon>
        <taxon>Bionectriaceae</taxon>
        <taxon>Emericellopsis</taxon>
    </lineage>
</organism>
<dbReference type="GO" id="GO:0005634">
    <property type="term" value="C:nucleus"/>
    <property type="evidence" value="ECO:0007669"/>
    <property type="project" value="TreeGrafter"/>
</dbReference>
<dbReference type="EMBL" id="MU251294">
    <property type="protein sequence ID" value="KAG9249706.1"/>
    <property type="molecule type" value="Genomic_DNA"/>
</dbReference>
<name>A0A9P8CLK7_9HYPO</name>
<dbReference type="OrthoDB" id="20772at2759"/>
<dbReference type="InterPro" id="IPR006640">
    <property type="entry name" value="SprT-like_domain"/>
</dbReference>
<accession>A0A9P8CLK7</accession>
<dbReference type="RefSeq" id="XP_046113630.1">
    <property type="nucleotide sequence ID" value="XM_046267105.1"/>
</dbReference>
<keyword evidence="3" id="KW-1185">Reference proteome</keyword>
<dbReference type="PANTHER" id="PTHR23099:SF0">
    <property type="entry name" value="GERM CELL NUCLEAR ACIDIC PROTEIN"/>
    <property type="match status" value="1"/>
</dbReference>
<reference evidence="2" key="1">
    <citation type="journal article" date="2021" name="IMA Fungus">
        <title>Genomic characterization of three marine fungi, including Emericellopsis atlantica sp. nov. with signatures of a generalist lifestyle and marine biomass degradation.</title>
        <authorList>
            <person name="Hagestad O.C."/>
            <person name="Hou L."/>
            <person name="Andersen J.H."/>
            <person name="Hansen E.H."/>
            <person name="Altermark B."/>
            <person name="Li C."/>
            <person name="Kuhnert E."/>
            <person name="Cox R.J."/>
            <person name="Crous P.W."/>
            <person name="Spatafora J.W."/>
            <person name="Lail K."/>
            <person name="Amirebrahimi M."/>
            <person name="Lipzen A."/>
            <person name="Pangilinan J."/>
            <person name="Andreopoulos W."/>
            <person name="Hayes R.D."/>
            <person name="Ng V."/>
            <person name="Grigoriev I.V."/>
            <person name="Jackson S.A."/>
            <person name="Sutton T.D.S."/>
            <person name="Dobson A.D.W."/>
            <person name="Rama T."/>
        </authorList>
    </citation>
    <scope>NUCLEOTIDE SEQUENCE</scope>
    <source>
        <strain evidence="2">TS7</strain>
    </source>
</reference>
<dbReference type="PANTHER" id="PTHR23099">
    <property type="entry name" value="TRANSCRIPTIONAL REGULATOR"/>
    <property type="match status" value="1"/>
</dbReference>
<dbReference type="AlphaFoldDB" id="A0A9P8CLK7"/>
<dbReference type="Pfam" id="PF10263">
    <property type="entry name" value="SprT-like"/>
    <property type="match status" value="1"/>
</dbReference>
<dbReference type="Proteomes" id="UP000887229">
    <property type="component" value="Unassembled WGS sequence"/>
</dbReference>
<evidence type="ECO:0000259" key="1">
    <source>
        <dbReference type="SMART" id="SM00731"/>
    </source>
</evidence>